<dbReference type="PANTHER" id="PTHR37327">
    <property type="entry name" value="CHROMOSOME 1, WHOLE GENOME SHOTGUN SEQUENCE"/>
    <property type="match status" value="1"/>
</dbReference>
<dbReference type="Pfam" id="PF04212">
    <property type="entry name" value="MIT"/>
    <property type="match status" value="1"/>
</dbReference>
<feature type="compositionally biased region" description="Polar residues" evidence="2">
    <location>
        <begin position="203"/>
        <end position="214"/>
    </location>
</feature>
<keyword evidence="5" id="KW-1185">Reference proteome</keyword>
<feature type="region of interest" description="Disordered" evidence="2">
    <location>
        <begin position="624"/>
        <end position="652"/>
    </location>
</feature>
<protein>
    <recommendedName>
        <fullName evidence="3">MIT domain-containing protein</fullName>
    </recommendedName>
</protein>
<feature type="compositionally biased region" description="Low complexity" evidence="2">
    <location>
        <begin position="311"/>
        <end position="330"/>
    </location>
</feature>
<evidence type="ECO:0000259" key="3">
    <source>
        <dbReference type="Pfam" id="PF04212"/>
    </source>
</evidence>
<feature type="region of interest" description="Disordered" evidence="2">
    <location>
        <begin position="382"/>
        <end position="403"/>
    </location>
</feature>
<proteinExistence type="predicted"/>
<accession>A0A0C9M1N0</accession>
<feature type="compositionally biased region" description="Acidic residues" evidence="2">
    <location>
        <begin position="259"/>
        <end position="284"/>
    </location>
</feature>
<evidence type="ECO:0000313" key="4">
    <source>
        <dbReference type="EMBL" id="GAN02356.1"/>
    </source>
</evidence>
<dbReference type="STRING" id="91626.A0A0C9M1N0"/>
<reference evidence="4" key="1">
    <citation type="submission" date="2014-09" db="EMBL/GenBank/DDBJ databases">
        <title>Draft genome sequence of an oleaginous Mucoromycotina fungus Mucor ambiguus NBRC6742.</title>
        <authorList>
            <person name="Takeda I."/>
            <person name="Yamane N."/>
            <person name="Morita T."/>
            <person name="Tamano K."/>
            <person name="Machida M."/>
            <person name="Baker S."/>
            <person name="Koike H."/>
        </authorList>
    </citation>
    <scope>NUCLEOTIDE SEQUENCE</scope>
    <source>
        <strain evidence="4">NBRC 6742</strain>
    </source>
</reference>
<feature type="region of interest" description="Disordered" evidence="2">
    <location>
        <begin position="156"/>
        <end position="175"/>
    </location>
</feature>
<feature type="coiled-coil region" evidence="1">
    <location>
        <begin position="66"/>
        <end position="93"/>
    </location>
</feature>
<gene>
    <name evidence="4" type="ORF">MAM1_0020c01799</name>
</gene>
<dbReference type="EMBL" id="DF836309">
    <property type="protein sequence ID" value="GAN02356.1"/>
    <property type="molecule type" value="Genomic_DNA"/>
</dbReference>
<feature type="region of interest" description="Disordered" evidence="2">
    <location>
        <begin position="180"/>
        <end position="349"/>
    </location>
</feature>
<evidence type="ECO:0000256" key="1">
    <source>
        <dbReference type="SAM" id="Coils"/>
    </source>
</evidence>
<feature type="compositionally biased region" description="Basic residues" evidence="2">
    <location>
        <begin position="240"/>
        <end position="254"/>
    </location>
</feature>
<dbReference type="Gene3D" id="1.20.58.80">
    <property type="entry name" value="Phosphotransferase system, lactose/cellobiose-type IIA subunit"/>
    <property type="match status" value="1"/>
</dbReference>
<feature type="domain" description="MIT" evidence="3">
    <location>
        <begin position="43"/>
        <end position="106"/>
    </location>
</feature>
<dbReference type="OrthoDB" id="2245455at2759"/>
<evidence type="ECO:0000256" key="2">
    <source>
        <dbReference type="SAM" id="MobiDB-lite"/>
    </source>
</evidence>
<dbReference type="PANTHER" id="PTHR37327:SF1">
    <property type="entry name" value="MICROTUBULE INTERACTING AND TRANSPORT DOMAIN-CONTAINING PROTEIN"/>
    <property type="match status" value="1"/>
</dbReference>
<dbReference type="Proteomes" id="UP000053815">
    <property type="component" value="Unassembled WGS sequence"/>
</dbReference>
<dbReference type="SUPFAM" id="SSF116846">
    <property type="entry name" value="MIT domain"/>
    <property type="match status" value="1"/>
</dbReference>
<dbReference type="AlphaFoldDB" id="A0A0C9M1N0"/>
<feature type="compositionally biased region" description="Polar residues" evidence="2">
    <location>
        <begin position="162"/>
        <end position="171"/>
    </location>
</feature>
<name>A0A0C9M1N0_9FUNG</name>
<keyword evidence="1" id="KW-0175">Coiled coil</keyword>
<organism evidence="4">
    <name type="scientific">Mucor ambiguus</name>
    <dbReference type="NCBI Taxonomy" id="91626"/>
    <lineage>
        <taxon>Eukaryota</taxon>
        <taxon>Fungi</taxon>
        <taxon>Fungi incertae sedis</taxon>
        <taxon>Mucoromycota</taxon>
        <taxon>Mucoromycotina</taxon>
        <taxon>Mucoromycetes</taxon>
        <taxon>Mucorales</taxon>
        <taxon>Mucorineae</taxon>
        <taxon>Mucoraceae</taxon>
        <taxon>Mucor</taxon>
    </lineage>
</organism>
<evidence type="ECO:0000313" key="5">
    <source>
        <dbReference type="Proteomes" id="UP000053815"/>
    </source>
</evidence>
<sequence>MSFETTSNLLTLNNDPFPTTTTATATTNTTAASDAKHVSKLILRSALQKANAAVQCDSTNDVLGAINAYKEAISLLERVLSTVEKENDRQRLQSIHDSYSERIRLLSTITSKLETDIVTKQQVDEHEQSPIEEAPFQPEKQETLWLAKKSSIRSFSSRQSINTTSTATASRPSHAMMLRKMTSSSSIEGSIHEKSSPVRNHWQDNTLSPSTRPVSQKEMPKFPVSPPIFQMQASKSTPTHPHHRNRSSRQHKKSNYGNEDADDDDDDEEEDNIDLDSDEFDLDKDEYNLLGPHEPMPTRPSHRHNSRNDSNRSSISSVDSALSSEDSLVEQPAMNLPSLKKKDHDNTPIPKVRSVFRARTSSLPKAPVMQRSSSMSTVETISSPAEVDQHKQQQQHHHRHQSREAITIDTTPAPHSQAYPAQMIVNRPIISRPSVGGLGSMRKKAANRLSMDGFTISRAKEKLSNSPSAGSSTYGNFLKDHIQPVAADDMEYIMDNSTAIQDDVSPHLDSSNEDLSLQDSKQLGSSYLKLLLALEKSMLEGAHITQRLYIPKSLWQQPNIRLSSMDIKVSACESLLTDIARLENWSYLDDLISSTRLLDHFETSVDHLQMTLSKKLKRDSIIESSSSSGSSQLSHSGSIHHSSSRDSISMSRMDSGKKTQSFMSWGTKLTKSVERMNAFSLTKTEDQYKNYIEVLQKLFAKIHVLEHWLNHYHTEKQKSRQVQHDVLITKLIKICTVINTVIGGFVVRDITVLLAKWLKRGGSWVNE</sequence>
<dbReference type="InterPro" id="IPR007330">
    <property type="entry name" value="MIT_dom"/>
</dbReference>
<dbReference type="InterPro" id="IPR036181">
    <property type="entry name" value="MIT_dom_sf"/>
</dbReference>